<feature type="binding site" evidence="11">
    <location>
        <position position="129"/>
    </location>
    <ligand>
        <name>Mg(2+)</name>
        <dbReference type="ChEBI" id="CHEBI:18420"/>
    </ligand>
</feature>
<dbReference type="InterPro" id="IPR000705">
    <property type="entry name" value="Galactokinase"/>
</dbReference>
<evidence type="ECO:0000313" key="16">
    <source>
        <dbReference type="EMBL" id="SHF79003.1"/>
    </source>
</evidence>
<keyword evidence="9 11" id="KW-0299">Galactose metabolism</keyword>
<feature type="binding site" evidence="11">
    <location>
        <begin position="123"/>
        <end position="129"/>
    </location>
    <ligand>
        <name>ATP</name>
        <dbReference type="ChEBI" id="CHEBI:30616"/>
    </ligand>
</feature>
<gene>
    <name evidence="11" type="primary">galK</name>
    <name evidence="16" type="ORF">SAMN05216361_0409</name>
</gene>
<dbReference type="InterPro" id="IPR022963">
    <property type="entry name" value="Galactokinase_bac"/>
</dbReference>
<evidence type="ECO:0000256" key="10">
    <source>
        <dbReference type="ARBA" id="ARBA00023277"/>
    </source>
</evidence>
<comment type="function">
    <text evidence="11">Catalyzes the transfer of the gamma-phosphate of ATP to D-galactose to form alpha-D-galactose-1-phosphate (Gal-1-P).</text>
</comment>
<dbReference type="FunFam" id="3.30.70.890:FF:000001">
    <property type="entry name" value="Galactokinase"/>
    <property type="match status" value="1"/>
</dbReference>
<dbReference type="HAMAP" id="MF_00246">
    <property type="entry name" value="Galactokinase"/>
    <property type="match status" value="1"/>
</dbReference>
<dbReference type="Pfam" id="PF00288">
    <property type="entry name" value="GHMP_kinases_N"/>
    <property type="match status" value="1"/>
</dbReference>
<comment type="catalytic activity">
    <reaction evidence="11">
        <text>alpha-D-galactose + ATP = alpha-D-galactose 1-phosphate + ADP + H(+)</text>
        <dbReference type="Rhea" id="RHEA:13553"/>
        <dbReference type="ChEBI" id="CHEBI:15378"/>
        <dbReference type="ChEBI" id="CHEBI:28061"/>
        <dbReference type="ChEBI" id="CHEBI:30616"/>
        <dbReference type="ChEBI" id="CHEBI:58336"/>
        <dbReference type="ChEBI" id="CHEBI:456216"/>
        <dbReference type="EC" id="2.7.1.6"/>
    </reaction>
</comment>
<keyword evidence="8 11" id="KW-0460">Magnesium</keyword>
<evidence type="ECO:0000313" key="17">
    <source>
        <dbReference type="Proteomes" id="UP000184520"/>
    </source>
</evidence>
<reference evidence="17" key="1">
    <citation type="submission" date="2016-11" db="EMBL/GenBank/DDBJ databases">
        <authorList>
            <person name="Varghese N."/>
            <person name="Submissions S."/>
        </authorList>
    </citation>
    <scope>NUCLEOTIDE SEQUENCE [LARGE SCALE GENOMIC DNA]</scope>
    <source>
        <strain evidence="17">CGMCC 1.8995</strain>
    </source>
</reference>
<evidence type="ECO:0000259" key="14">
    <source>
        <dbReference type="Pfam" id="PF08544"/>
    </source>
</evidence>
<dbReference type="FunFam" id="3.30.230.10:FF:000017">
    <property type="entry name" value="Galactokinase"/>
    <property type="match status" value="1"/>
</dbReference>
<accession>A0A1M5EI89</accession>
<evidence type="ECO:0000256" key="8">
    <source>
        <dbReference type="ARBA" id="ARBA00022842"/>
    </source>
</evidence>
<dbReference type="UniPathway" id="UPA00214"/>
<dbReference type="GO" id="GO:0006012">
    <property type="term" value="P:galactose metabolic process"/>
    <property type="evidence" value="ECO:0007669"/>
    <property type="project" value="UniProtKB-UniRule"/>
</dbReference>
<dbReference type="Gene3D" id="3.30.230.10">
    <property type="match status" value="1"/>
</dbReference>
<feature type="domain" description="GHMP kinase C-terminal" evidence="14">
    <location>
        <begin position="277"/>
        <end position="349"/>
    </location>
</feature>
<keyword evidence="17" id="KW-1185">Reference proteome</keyword>
<dbReference type="GO" id="GO:0000287">
    <property type="term" value="F:magnesium ion binding"/>
    <property type="evidence" value="ECO:0007669"/>
    <property type="project" value="UniProtKB-UniRule"/>
</dbReference>
<dbReference type="PIRSF" id="PIRSF000530">
    <property type="entry name" value="Galactokinase"/>
    <property type="match status" value="1"/>
</dbReference>
<organism evidence="16 17">
    <name type="scientific">Marisediminitalea aggregata</name>
    <dbReference type="NCBI Taxonomy" id="634436"/>
    <lineage>
        <taxon>Bacteria</taxon>
        <taxon>Pseudomonadati</taxon>
        <taxon>Pseudomonadota</taxon>
        <taxon>Gammaproteobacteria</taxon>
        <taxon>Alteromonadales</taxon>
        <taxon>Alteromonadaceae</taxon>
        <taxon>Marisediminitalea</taxon>
    </lineage>
</organism>
<feature type="active site" description="Proton acceptor" evidence="11">
    <location>
        <position position="173"/>
    </location>
</feature>
<evidence type="ECO:0000256" key="2">
    <source>
        <dbReference type="ARBA" id="ARBA00022490"/>
    </source>
</evidence>
<dbReference type="OrthoDB" id="250531at2"/>
<dbReference type="EMBL" id="FQWD01000001">
    <property type="protein sequence ID" value="SHF79003.1"/>
    <property type="molecule type" value="Genomic_DNA"/>
</dbReference>
<dbReference type="GO" id="GO:0005524">
    <property type="term" value="F:ATP binding"/>
    <property type="evidence" value="ECO:0007669"/>
    <property type="project" value="UniProtKB-UniRule"/>
</dbReference>
<keyword evidence="3 11" id="KW-0808">Transferase</keyword>
<feature type="domain" description="GHMP kinase N-terminal" evidence="13">
    <location>
        <begin position="93"/>
        <end position="181"/>
    </location>
</feature>
<dbReference type="EC" id="2.7.1.6" evidence="11 12"/>
<feature type="binding site" evidence="11">
    <location>
        <position position="222"/>
    </location>
    <ligand>
        <name>substrate</name>
    </ligand>
</feature>
<dbReference type="SUPFAM" id="SSF55060">
    <property type="entry name" value="GHMP Kinase, C-terminal domain"/>
    <property type="match status" value="1"/>
</dbReference>
<comment type="similarity">
    <text evidence="1 11">Belongs to the GHMP kinase family. GalK subfamily.</text>
</comment>
<dbReference type="InterPro" id="IPR014721">
    <property type="entry name" value="Ribsml_uS5_D2-typ_fold_subgr"/>
</dbReference>
<keyword evidence="5 11" id="KW-0547">Nucleotide-binding</keyword>
<evidence type="ECO:0000256" key="6">
    <source>
        <dbReference type="ARBA" id="ARBA00022777"/>
    </source>
</evidence>
<feature type="site" description="Transition state stabilizer" evidence="11">
    <location>
        <position position="28"/>
    </location>
</feature>
<dbReference type="Gene3D" id="3.30.70.890">
    <property type="entry name" value="GHMP kinase, C-terminal domain"/>
    <property type="match status" value="1"/>
</dbReference>
<feature type="domain" description="Galactokinase N-terminal" evidence="15">
    <location>
        <begin position="10"/>
        <end position="58"/>
    </location>
</feature>
<sequence>MAKDNALLAVFEEFFQHSPTIEVHAPGRVNLIGEHTDYNQGFVFPAAINFGTRIVGSPRDDRTISVVAVDYDYAQCEFSLDDIQHVDYPGWSNYVRGVCKELLQDYPNLQGANLVITGNVPQGAGLSSSASFEVAIASAFNQLYSLDLNGVNAALIGQRAENNFVGCSCGIMDQLISAMGKKDQAMLLDCRDLSRQYISLPDDFAIMIINSNVKRGLVDSEYNLRRQQCEGAANAMSVASLREADLTLLAANQANMSDEEFRRARHIITENARTEAMFAALKQNDIATVSKLMAQSHVSMRDDFEITVPPIDYLVEIIGEEIGSLGGVRMTGGGFGGCVVALLPKNLTEKVSKLVEAKYHAHTQLKQTIYICTAEQGAFV</sequence>
<feature type="binding site" evidence="11">
    <location>
        <position position="161"/>
    </location>
    <ligand>
        <name>Mg(2+)</name>
        <dbReference type="ChEBI" id="CHEBI:18420"/>
    </ligand>
</feature>
<dbReference type="InterPro" id="IPR019539">
    <property type="entry name" value="GalKase_N"/>
</dbReference>
<dbReference type="STRING" id="634436.SAMN05216361_0409"/>
<dbReference type="NCBIfam" id="TIGR00131">
    <property type="entry name" value="gal_kin"/>
    <property type="match status" value="1"/>
</dbReference>
<evidence type="ECO:0000256" key="5">
    <source>
        <dbReference type="ARBA" id="ARBA00022741"/>
    </source>
</evidence>
<comment type="caution">
    <text evidence="11">Lacks conserved residue(s) required for the propagation of feature annotation.</text>
</comment>
<comment type="pathway">
    <text evidence="11">Carbohydrate metabolism; galactose metabolism.</text>
</comment>
<dbReference type="InterPro" id="IPR006203">
    <property type="entry name" value="GHMP_knse_ATP-bd_CS"/>
</dbReference>
<dbReference type="Pfam" id="PF10509">
    <property type="entry name" value="GalKase_gal_bdg"/>
    <property type="match status" value="1"/>
</dbReference>
<feature type="binding site" evidence="11">
    <location>
        <begin position="34"/>
        <end position="37"/>
    </location>
    <ligand>
        <name>substrate</name>
    </ligand>
</feature>
<dbReference type="Proteomes" id="UP000184520">
    <property type="component" value="Unassembled WGS sequence"/>
</dbReference>
<dbReference type="PROSITE" id="PS00106">
    <property type="entry name" value="GALACTOKINASE"/>
    <property type="match status" value="1"/>
</dbReference>
<keyword evidence="4 11" id="KW-0479">Metal-binding</keyword>
<dbReference type="SUPFAM" id="SSF54211">
    <property type="entry name" value="Ribosomal protein S5 domain 2-like"/>
    <property type="match status" value="1"/>
</dbReference>
<evidence type="ECO:0000256" key="7">
    <source>
        <dbReference type="ARBA" id="ARBA00022840"/>
    </source>
</evidence>
<evidence type="ECO:0000256" key="3">
    <source>
        <dbReference type="ARBA" id="ARBA00022679"/>
    </source>
</evidence>
<dbReference type="PRINTS" id="PR00473">
    <property type="entry name" value="GALCTOKINASE"/>
</dbReference>
<evidence type="ECO:0000259" key="13">
    <source>
        <dbReference type="Pfam" id="PF00288"/>
    </source>
</evidence>
<protein>
    <recommendedName>
        <fullName evidence="11 12">Galactokinase</fullName>
        <ecNumber evidence="11 12">2.7.1.6</ecNumber>
    </recommendedName>
    <alternativeName>
        <fullName evidence="11">Galactose kinase</fullName>
    </alternativeName>
</protein>
<keyword evidence="2 11" id="KW-0963">Cytoplasm</keyword>
<dbReference type="AlphaFoldDB" id="A0A1M5EI89"/>
<dbReference type="PRINTS" id="PR00959">
    <property type="entry name" value="MEVGALKINASE"/>
</dbReference>
<dbReference type="Pfam" id="PF08544">
    <property type="entry name" value="GHMP_kinases_C"/>
    <property type="match status" value="1"/>
</dbReference>
<proteinExistence type="inferred from homology"/>
<evidence type="ECO:0000256" key="4">
    <source>
        <dbReference type="ARBA" id="ARBA00022723"/>
    </source>
</evidence>
<evidence type="ECO:0000259" key="15">
    <source>
        <dbReference type="Pfam" id="PF10509"/>
    </source>
</evidence>
<dbReference type="PROSITE" id="PS00627">
    <property type="entry name" value="GHMP_KINASES_ATP"/>
    <property type="match status" value="1"/>
</dbReference>
<dbReference type="InterPro" id="IPR019741">
    <property type="entry name" value="Galactokinase_CS"/>
</dbReference>
<dbReference type="InterPro" id="IPR006206">
    <property type="entry name" value="Mevalonate/galactokinase"/>
</dbReference>
<dbReference type="PANTHER" id="PTHR10457:SF7">
    <property type="entry name" value="GALACTOKINASE-RELATED"/>
    <property type="match status" value="1"/>
</dbReference>
<dbReference type="InterPro" id="IPR036554">
    <property type="entry name" value="GHMP_kinase_C_sf"/>
</dbReference>
<dbReference type="GO" id="GO:0005829">
    <property type="term" value="C:cytosol"/>
    <property type="evidence" value="ECO:0007669"/>
    <property type="project" value="TreeGrafter"/>
</dbReference>
<dbReference type="InterPro" id="IPR013750">
    <property type="entry name" value="GHMP_kinase_C_dom"/>
</dbReference>
<keyword evidence="10 11" id="KW-0119">Carbohydrate metabolism</keyword>
<evidence type="ECO:0000256" key="9">
    <source>
        <dbReference type="ARBA" id="ARBA00023144"/>
    </source>
</evidence>
<comment type="subcellular location">
    <subcellularLocation>
        <location evidence="11">Cytoplasm</location>
    </subcellularLocation>
</comment>
<dbReference type="NCBIfam" id="NF003472">
    <property type="entry name" value="PRK05101.1"/>
    <property type="match status" value="1"/>
</dbReference>
<keyword evidence="6 11" id="KW-0418">Kinase</keyword>
<evidence type="ECO:0000256" key="12">
    <source>
        <dbReference type="NCBIfam" id="TIGR00131"/>
    </source>
</evidence>
<evidence type="ECO:0000256" key="11">
    <source>
        <dbReference type="HAMAP-Rule" id="MF_00246"/>
    </source>
</evidence>
<name>A0A1M5EI89_9ALTE</name>
<dbReference type="RefSeq" id="WP_073317045.1">
    <property type="nucleotide sequence ID" value="NZ_FQWD01000001.1"/>
</dbReference>
<dbReference type="InterPro" id="IPR006204">
    <property type="entry name" value="GHMP_kinase_N_dom"/>
</dbReference>
<evidence type="ECO:0000256" key="1">
    <source>
        <dbReference type="ARBA" id="ARBA00006566"/>
    </source>
</evidence>
<dbReference type="GO" id="GO:0004335">
    <property type="term" value="F:galactokinase activity"/>
    <property type="evidence" value="ECO:0007669"/>
    <property type="project" value="UniProtKB-UniRule"/>
</dbReference>
<dbReference type="InterPro" id="IPR020568">
    <property type="entry name" value="Ribosomal_Su5_D2-typ_SF"/>
</dbReference>
<dbReference type="PANTHER" id="PTHR10457">
    <property type="entry name" value="MEVALONATE KINASE/GALACTOKINASE"/>
    <property type="match status" value="1"/>
</dbReference>
<keyword evidence="7 11" id="KW-0067">ATP-binding</keyword>